<dbReference type="EMBL" id="KN832889">
    <property type="protein sequence ID" value="KIM94766.1"/>
    <property type="molecule type" value="Genomic_DNA"/>
</dbReference>
<dbReference type="Proteomes" id="UP000054321">
    <property type="component" value="Unassembled WGS sequence"/>
</dbReference>
<dbReference type="OrthoDB" id="2735536at2759"/>
<dbReference type="PANTHER" id="PTHR10366">
    <property type="entry name" value="NAD DEPENDENT EPIMERASE/DEHYDRATASE"/>
    <property type="match status" value="1"/>
</dbReference>
<dbReference type="InterPro" id="IPR050425">
    <property type="entry name" value="NAD(P)_dehydrat-like"/>
</dbReference>
<comment type="similarity">
    <text evidence="2">Belongs to the NAD(P)-dependent epimerase/dehydratase family. Dihydroflavonol-4-reductase subfamily.</text>
</comment>
<name>A0A0C3GWU8_OIDMZ</name>
<dbReference type="InterPro" id="IPR036291">
    <property type="entry name" value="NAD(P)-bd_dom_sf"/>
</dbReference>
<proteinExistence type="inferred from homology"/>
<evidence type="ECO:0000313" key="4">
    <source>
        <dbReference type="EMBL" id="KIM94766.1"/>
    </source>
</evidence>
<evidence type="ECO:0000313" key="5">
    <source>
        <dbReference type="Proteomes" id="UP000054321"/>
    </source>
</evidence>
<dbReference type="Pfam" id="PF01370">
    <property type="entry name" value="Epimerase"/>
    <property type="match status" value="1"/>
</dbReference>
<keyword evidence="1" id="KW-0560">Oxidoreductase</keyword>
<evidence type="ECO:0000256" key="1">
    <source>
        <dbReference type="ARBA" id="ARBA00023002"/>
    </source>
</evidence>
<gene>
    <name evidence="4" type="ORF">OIDMADRAFT_135689</name>
</gene>
<reference evidence="4 5" key="1">
    <citation type="submission" date="2014-04" db="EMBL/GenBank/DDBJ databases">
        <authorList>
            <consortium name="DOE Joint Genome Institute"/>
            <person name="Kuo A."/>
            <person name="Martino E."/>
            <person name="Perotto S."/>
            <person name="Kohler A."/>
            <person name="Nagy L.G."/>
            <person name="Floudas D."/>
            <person name="Copeland A."/>
            <person name="Barry K.W."/>
            <person name="Cichocki N."/>
            <person name="Veneault-Fourrey C."/>
            <person name="LaButti K."/>
            <person name="Lindquist E.A."/>
            <person name="Lipzen A."/>
            <person name="Lundell T."/>
            <person name="Morin E."/>
            <person name="Murat C."/>
            <person name="Sun H."/>
            <person name="Tunlid A."/>
            <person name="Henrissat B."/>
            <person name="Grigoriev I.V."/>
            <person name="Hibbett D.S."/>
            <person name="Martin F."/>
            <person name="Nordberg H.P."/>
            <person name="Cantor M.N."/>
            <person name="Hua S.X."/>
        </authorList>
    </citation>
    <scope>NUCLEOTIDE SEQUENCE [LARGE SCALE GENOMIC DNA]</scope>
    <source>
        <strain evidence="4 5">Zn</strain>
    </source>
</reference>
<dbReference type="AlphaFoldDB" id="A0A0C3GWU8"/>
<dbReference type="STRING" id="913774.A0A0C3GWU8"/>
<sequence>MPDFNGKTLLVTGLNGFVCAVLGKYVLSKGYKLRGTVRRLESIDDIIKGPLATYKDRVEIVLIPNMTAPGAFDEAVIGVDGIFHVATPVDFSKSSWLDVVVPAVDGSLNLLASALKKCDSRLTSVVVTGSGNTVCPMMCSDMRQGYVYTEKDFQDGAVDAFINLGKGDPLASSSAYIASKVKAEQAVWQWRDENNPPFAVSMIIPHNILGGTLVPAKSPGRLPLSLQLVYQIWANKDVPNKLFGGGFVDVEDVAKAHLWAYENPNVADGERYYAAGGYGPPQAQADFLRNSFPDRKISEGTPKSDYAPGSDWNGRSVWNWYPEGSAQHSGQKLADQARLVFKPLNQSLLETVVGWEKFE</sequence>
<organism evidence="4 5">
    <name type="scientific">Oidiodendron maius (strain Zn)</name>
    <dbReference type="NCBI Taxonomy" id="913774"/>
    <lineage>
        <taxon>Eukaryota</taxon>
        <taxon>Fungi</taxon>
        <taxon>Dikarya</taxon>
        <taxon>Ascomycota</taxon>
        <taxon>Pezizomycotina</taxon>
        <taxon>Leotiomycetes</taxon>
        <taxon>Leotiomycetes incertae sedis</taxon>
        <taxon>Myxotrichaceae</taxon>
        <taxon>Oidiodendron</taxon>
    </lineage>
</organism>
<accession>A0A0C3GWU8</accession>
<dbReference type="InterPro" id="IPR001509">
    <property type="entry name" value="Epimerase_deHydtase"/>
</dbReference>
<evidence type="ECO:0000259" key="3">
    <source>
        <dbReference type="Pfam" id="PF01370"/>
    </source>
</evidence>
<reference evidence="5" key="2">
    <citation type="submission" date="2015-01" db="EMBL/GenBank/DDBJ databases">
        <title>Evolutionary Origins and Diversification of the Mycorrhizal Mutualists.</title>
        <authorList>
            <consortium name="DOE Joint Genome Institute"/>
            <consortium name="Mycorrhizal Genomics Consortium"/>
            <person name="Kohler A."/>
            <person name="Kuo A."/>
            <person name="Nagy L.G."/>
            <person name="Floudas D."/>
            <person name="Copeland A."/>
            <person name="Barry K.W."/>
            <person name="Cichocki N."/>
            <person name="Veneault-Fourrey C."/>
            <person name="LaButti K."/>
            <person name="Lindquist E.A."/>
            <person name="Lipzen A."/>
            <person name="Lundell T."/>
            <person name="Morin E."/>
            <person name="Murat C."/>
            <person name="Riley R."/>
            <person name="Ohm R."/>
            <person name="Sun H."/>
            <person name="Tunlid A."/>
            <person name="Henrissat B."/>
            <person name="Grigoriev I.V."/>
            <person name="Hibbett D.S."/>
            <person name="Martin F."/>
        </authorList>
    </citation>
    <scope>NUCLEOTIDE SEQUENCE [LARGE SCALE GENOMIC DNA]</scope>
    <source>
        <strain evidence="5">Zn</strain>
    </source>
</reference>
<protein>
    <recommendedName>
        <fullName evidence="3">NAD-dependent epimerase/dehydratase domain-containing protein</fullName>
    </recommendedName>
</protein>
<dbReference type="PANTHER" id="PTHR10366:SF564">
    <property type="entry name" value="STEROL-4-ALPHA-CARBOXYLATE 3-DEHYDROGENASE, DECARBOXYLATING"/>
    <property type="match status" value="1"/>
</dbReference>
<dbReference type="SUPFAM" id="SSF51735">
    <property type="entry name" value="NAD(P)-binding Rossmann-fold domains"/>
    <property type="match status" value="1"/>
</dbReference>
<dbReference type="GO" id="GO:0016616">
    <property type="term" value="F:oxidoreductase activity, acting on the CH-OH group of donors, NAD or NADP as acceptor"/>
    <property type="evidence" value="ECO:0007669"/>
    <property type="project" value="TreeGrafter"/>
</dbReference>
<dbReference type="HOGENOM" id="CLU_007383_9_2_1"/>
<dbReference type="InParanoid" id="A0A0C3GWU8"/>
<keyword evidence="5" id="KW-1185">Reference proteome</keyword>
<feature type="domain" description="NAD-dependent epimerase/dehydratase" evidence="3">
    <location>
        <begin position="10"/>
        <end position="272"/>
    </location>
</feature>
<dbReference type="Gene3D" id="3.40.50.720">
    <property type="entry name" value="NAD(P)-binding Rossmann-like Domain"/>
    <property type="match status" value="1"/>
</dbReference>
<evidence type="ECO:0000256" key="2">
    <source>
        <dbReference type="ARBA" id="ARBA00023445"/>
    </source>
</evidence>